<dbReference type="NCBIfam" id="TIGR02273">
    <property type="entry name" value="16S_RimM"/>
    <property type="match status" value="1"/>
</dbReference>
<evidence type="ECO:0000256" key="3">
    <source>
        <dbReference type="ARBA" id="ARBA00022552"/>
    </source>
</evidence>
<dbReference type="InterPro" id="IPR009000">
    <property type="entry name" value="Transl_B-barrel_sf"/>
</dbReference>
<dbReference type="PANTHER" id="PTHR33692:SF1">
    <property type="entry name" value="RIBOSOME MATURATION FACTOR RIMM"/>
    <property type="match status" value="1"/>
</dbReference>
<comment type="similarity">
    <text evidence="5">Belongs to the RimM family.</text>
</comment>
<proteinExistence type="inferred from homology"/>
<dbReference type="Pfam" id="PF01782">
    <property type="entry name" value="RimM"/>
    <property type="match status" value="1"/>
</dbReference>
<evidence type="ECO:0000256" key="1">
    <source>
        <dbReference type="ARBA" id="ARBA00022490"/>
    </source>
</evidence>
<dbReference type="InterPro" id="IPR002676">
    <property type="entry name" value="RimM_N"/>
</dbReference>
<dbReference type="SUPFAM" id="SSF50447">
    <property type="entry name" value="Translation proteins"/>
    <property type="match status" value="1"/>
</dbReference>
<gene>
    <name evidence="5 8" type="primary">rimM</name>
    <name evidence="8" type="ORF">HW270_04870</name>
</gene>
<comment type="caution">
    <text evidence="8">The sequence shown here is derived from an EMBL/GenBank/DDBJ whole genome shotgun (WGS) entry which is preliminary data.</text>
</comment>
<evidence type="ECO:0000313" key="8">
    <source>
        <dbReference type="EMBL" id="NWO23398.1"/>
    </source>
</evidence>
<reference evidence="8 9" key="1">
    <citation type="submission" date="2020-06" db="EMBL/GenBank/DDBJ databases">
        <title>Mogibacterium timidum strain W9173 genomic sequence.</title>
        <authorList>
            <person name="Wade W.G."/>
            <person name="Johnston C.D."/>
            <person name="Chen T."/>
            <person name="Dewhirst F.E."/>
        </authorList>
    </citation>
    <scope>NUCLEOTIDE SEQUENCE [LARGE SCALE GENOMIC DNA]</scope>
    <source>
        <strain evidence="8 9">W9173</strain>
    </source>
</reference>
<dbReference type="AlphaFoldDB" id="A0A7Y8VRQ4"/>
<dbReference type="Gene3D" id="2.40.30.60">
    <property type="entry name" value="RimM"/>
    <property type="match status" value="1"/>
</dbReference>
<dbReference type="PANTHER" id="PTHR33692">
    <property type="entry name" value="RIBOSOME MATURATION FACTOR RIMM"/>
    <property type="match status" value="1"/>
</dbReference>
<keyword evidence="1 5" id="KW-0963">Cytoplasm</keyword>
<evidence type="ECO:0000313" key="9">
    <source>
        <dbReference type="Proteomes" id="UP000526307"/>
    </source>
</evidence>
<protein>
    <recommendedName>
        <fullName evidence="5">Ribosome maturation factor RimM</fullName>
    </recommendedName>
</protein>
<dbReference type="Proteomes" id="UP000526307">
    <property type="component" value="Unassembled WGS sequence"/>
</dbReference>
<keyword evidence="2 5" id="KW-0690">Ribosome biogenesis</keyword>
<evidence type="ECO:0000259" key="6">
    <source>
        <dbReference type="Pfam" id="PF01782"/>
    </source>
</evidence>
<comment type="subunit">
    <text evidence="5">Binds ribosomal protein uS19.</text>
</comment>
<dbReference type="GO" id="GO:0005737">
    <property type="term" value="C:cytoplasm"/>
    <property type="evidence" value="ECO:0007669"/>
    <property type="project" value="UniProtKB-SubCell"/>
</dbReference>
<feature type="domain" description="RimM N-terminal" evidence="6">
    <location>
        <begin position="12"/>
        <end position="106"/>
    </location>
</feature>
<dbReference type="EMBL" id="JABXYR010000002">
    <property type="protein sequence ID" value="NWO23398.1"/>
    <property type="molecule type" value="Genomic_DNA"/>
</dbReference>
<name>A0A7Y8VRQ4_9FIRM</name>
<organism evidence="8 9">
    <name type="scientific">Mogibacterium timidum</name>
    <dbReference type="NCBI Taxonomy" id="35519"/>
    <lineage>
        <taxon>Bacteria</taxon>
        <taxon>Bacillati</taxon>
        <taxon>Bacillota</taxon>
        <taxon>Clostridia</taxon>
        <taxon>Peptostreptococcales</taxon>
        <taxon>Anaerovoracaceae</taxon>
        <taxon>Mogibacterium</taxon>
    </lineage>
</organism>
<evidence type="ECO:0000256" key="2">
    <source>
        <dbReference type="ARBA" id="ARBA00022517"/>
    </source>
</evidence>
<dbReference type="InterPro" id="IPR011033">
    <property type="entry name" value="PRC_barrel-like_sf"/>
</dbReference>
<comment type="function">
    <text evidence="5">An accessory protein needed during the final step in the assembly of 30S ribosomal subunit, possibly for assembly of the head region. Essential for efficient processing of 16S rRNA. May be needed both before and after RbfA during the maturation of 16S rRNA. It has affinity for free ribosomal 30S subunits but not for 70S ribosomes.</text>
</comment>
<dbReference type="Pfam" id="PF05239">
    <property type="entry name" value="PRC"/>
    <property type="match status" value="1"/>
</dbReference>
<dbReference type="InterPro" id="IPR036976">
    <property type="entry name" value="RimM_N_sf"/>
</dbReference>
<keyword evidence="3 5" id="KW-0698">rRNA processing</keyword>
<keyword evidence="4 5" id="KW-0143">Chaperone</keyword>
<dbReference type="SUPFAM" id="SSF50346">
    <property type="entry name" value="PRC-barrel domain"/>
    <property type="match status" value="1"/>
</dbReference>
<accession>A0A7Y8VRQ4</accession>
<keyword evidence="9" id="KW-1185">Reference proteome</keyword>
<evidence type="ECO:0000256" key="5">
    <source>
        <dbReference type="HAMAP-Rule" id="MF_00014"/>
    </source>
</evidence>
<dbReference type="GO" id="GO:0006364">
    <property type="term" value="P:rRNA processing"/>
    <property type="evidence" value="ECO:0007669"/>
    <property type="project" value="UniProtKB-UniRule"/>
</dbReference>
<evidence type="ECO:0000256" key="4">
    <source>
        <dbReference type="ARBA" id="ARBA00023186"/>
    </source>
</evidence>
<dbReference type="GO" id="GO:0042274">
    <property type="term" value="P:ribosomal small subunit biogenesis"/>
    <property type="evidence" value="ECO:0007669"/>
    <property type="project" value="UniProtKB-UniRule"/>
</dbReference>
<evidence type="ECO:0000259" key="7">
    <source>
        <dbReference type="Pfam" id="PF05239"/>
    </source>
</evidence>
<feature type="domain" description="PRC-barrel" evidence="7">
    <location>
        <begin position="114"/>
        <end position="187"/>
    </location>
</feature>
<dbReference type="InterPro" id="IPR011961">
    <property type="entry name" value="RimM"/>
</dbReference>
<dbReference type="RefSeq" id="WP_178978512.1">
    <property type="nucleotide sequence ID" value="NZ_CAUUGE010000006.1"/>
</dbReference>
<comment type="domain">
    <text evidence="5">The PRC barrel domain binds ribosomal protein uS19.</text>
</comment>
<dbReference type="GO" id="GO:0005840">
    <property type="term" value="C:ribosome"/>
    <property type="evidence" value="ECO:0007669"/>
    <property type="project" value="InterPro"/>
</dbReference>
<dbReference type="HAMAP" id="MF_00014">
    <property type="entry name" value="Ribosome_mat_RimM"/>
    <property type="match status" value="1"/>
</dbReference>
<dbReference type="InterPro" id="IPR027275">
    <property type="entry name" value="PRC-brl_dom"/>
</dbReference>
<comment type="subcellular location">
    <subcellularLocation>
        <location evidence="5">Cytoplasm</location>
    </subcellularLocation>
</comment>
<sequence>MSLANDRTMVNIGRLGAAVGLKGEVRVLLYADDSENLYEGAVLLIDADRFSAGADDNSVYGVRHSAEIEVEAVRYQKGKPVVKFSGVPDRTAAEKLTGAELYIPESELAELEDGHYYYRDLIGLEARDCDSGAAIGTVSDIIDNTSQSLLEIERGNGDKVLIPYVDAFVKAVSLEDGVIEIAVIPGLIDED</sequence>
<dbReference type="GO" id="GO:0043022">
    <property type="term" value="F:ribosome binding"/>
    <property type="evidence" value="ECO:0007669"/>
    <property type="project" value="InterPro"/>
</dbReference>
<dbReference type="Gene3D" id="2.30.30.240">
    <property type="entry name" value="PRC-barrel domain"/>
    <property type="match status" value="1"/>
</dbReference>